<dbReference type="AlphaFoldDB" id="A0A212J8Y0"/>
<sequence length="342" mass="37961">MRKQFLTAAFSMVLVLALAVPGMAAKTYQFKIAHIEGAGGAGEKAFFHLKKILEEKSKGQIKVTVYKGKSMAQSDTELGEIVRQGTVQMVPVPTHTLSAMANIPQYSVFEFPYLFTDWNDIYKVLDSDLAKGWAKVLEKDAGVAVYGGFVKGWLSIGTKKGPINTPDDLKGLKIRTMSTDMQMGLISALGASPTVVAYGELYTAQQQGTVDGMLTATTLYKTDKFAEVIDHLSIIRATAHFHLPTINKKWLDSLTPELRAIFDECMKEYVVFGRNAEKELNEAVIAAMEKEFNVKVRQYSEAELAPFKAAVKPMWEKFYDKPGKGVMDDVLKFLGKDFKTLL</sequence>
<evidence type="ECO:0000256" key="2">
    <source>
        <dbReference type="ARBA" id="ARBA00022448"/>
    </source>
</evidence>
<gene>
    <name evidence="5" type="ORF">KL86DPRO_10949</name>
</gene>
<dbReference type="InterPro" id="IPR018389">
    <property type="entry name" value="DctP_fam"/>
</dbReference>
<dbReference type="Gene3D" id="3.40.190.170">
    <property type="entry name" value="Bacterial extracellular solute-binding protein, family 7"/>
    <property type="match status" value="1"/>
</dbReference>
<dbReference type="Pfam" id="PF03480">
    <property type="entry name" value="DctP"/>
    <property type="match status" value="1"/>
</dbReference>
<evidence type="ECO:0000256" key="4">
    <source>
        <dbReference type="SAM" id="SignalP"/>
    </source>
</evidence>
<comment type="similarity">
    <text evidence="1">Belongs to the bacterial solute-binding protein 7 family.</text>
</comment>
<dbReference type="GO" id="GO:0055085">
    <property type="term" value="P:transmembrane transport"/>
    <property type="evidence" value="ECO:0007669"/>
    <property type="project" value="InterPro"/>
</dbReference>
<proteinExistence type="inferred from homology"/>
<keyword evidence="2" id="KW-0813">Transport</keyword>
<dbReference type="EMBL" id="FLUQ01000001">
    <property type="protein sequence ID" value="SBV95890.1"/>
    <property type="molecule type" value="Genomic_DNA"/>
</dbReference>
<dbReference type="InterPro" id="IPR038404">
    <property type="entry name" value="TRAP_DctP_sf"/>
</dbReference>
<reference evidence="5" key="1">
    <citation type="submission" date="2016-04" db="EMBL/GenBank/DDBJ databases">
        <authorList>
            <person name="Evans L.H."/>
            <person name="Alamgir A."/>
            <person name="Owens N."/>
            <person name="Weber N.D."/>
            <person name="Virtaneva K."/>
            <person name="Barbian K."/>
            <person name="Babar A."/>
            <person name="Rosenke K."/>
        </authorList>
    </citation>
    <scope>NUCLEOTIDE SEQUENCE</scope>
    <source>
        <strain evidence="5">86</strain>
    </source>
</reference>
<protein>
    <submittedName>
        <fullName evidence="5">Putative DctP family TRAP transporter solute receptor</fullName>
    </submittedName>
</protein>
<evidence type="ECO:0000313" key="5">
    <source>
        <dbReference type="EMBL" id="SBV95890.1"/>
    </source>
</evidence>
<dbReference type="PANTHER" id="PTHR33376">
    <property type="match status" value="1"/>
</dbReference>
<feature type="chain" id="PRO_5012126074" evidence="4">
    <location>
        <begin position="25"/>
        <end position="342"/>
    </location>
</feature>
<dbReference type="NCBIfam" id="NF037995">
    <property type="entry name" value="TRAP_S1"/>
    <property type="match status" value="1"/>
</dbReference>
<dbReference type="CDD" id="cd13603">
    <property type="entry name" value="PBP2_TRAP_Siap_TeaA_like"/>
    <property type="match status" value="1"/>
</dbReference>
<evidence type="ECO:0000256" key="3">
    <source>
        <dbReference type="ARBA" id="ARBA00022729"/>
    </source>
</evidence>
<name>A0A212J8Y0_9DELT</name>
<organism evidence="5">
    <name type="scientific">uncultured delta proteobacterium</name>
    <dbReference type="NCBI Taxonomy" id="34034"/>
    <lineage>
        <taxon>Bacteria</taxon>
        <taxon>Deltaproteobacteria</taxon>
        <taxon>environmental samples</taxon>
    </lineage>
</organism>
<dbReference type="SUPFAM" id="SSF53850">
    <property type="entry name" value="Periplasmic binding protein-like II"/>
    <property type="match status" value="1"/>
</dbReference>
<accession>A0A212J8Y0</accession>
<dbReference type="PANTHER" id="PTHR33376:SF7">
    <property type="entry name" value="C4-DICARBOXYLATE-BINDING PROTEIN DCTB"/>
    <property type="match status" value="1"/>
</dbReference>
<feature type="signal peptide" evidence="4">
    <location>
        <begin position="1"/>
        <end position="24"/>
    </location>
</feature>
<keyword evidence="3 4" id="KW-0732">Signal</keyword>
<evidence type="ECO:0000256" key="1">
    <source>
        <dbReference type="ARBA" id="ARBA00009023"/>
    </source>
</evidence>
<keyword evidence="5" id="KW-0675">Receptor</keyword>